<name>A0A7W8W9W7_9CELL</name>
<feature type="transmembrane region" description="Helical" evidence="1">
    <location>
        <begin position="76"/>
        <end position="97"/>
    </location>
</feature>
<feature type="transmembrane region" description="Helical" evidence="1">
    <location>
        <begin position="6"/>
        <end position="35"/>
    </location>
</feature>
<organism evidence="2 3">
    <name type="scientific">Cellulomonas hominis</name>
    <dbReference type="NCBI Taxonomy" id="156981"/>
    <lineage>
        <taxon>Bacteria</taxon>
        <taxon>Bacillati</taxon>
        <taxon>Actinomycetota</taxon>
        <taxon>Actinomycetes</taxon>
        <taxon>Micrococcales</taxon>
        <taxon>Cellulomonadaceae</taxon>
        <taxon>Cellulomonas</taxon>
    </lineage>
</organism>
<dbReference type="Proteomes" id="UP000564629">
    <property type="component" value="Unassembled WGS sequence"/>
</dbReference>
<evidence type="ECO:0000256" key="1">
    <source>
        <dbReference type="SAM" id="Phobius"/>
    </source>
</evidence>
<gene>
    <name evidence="2" type="ORF">HNR08_000819</name>
</gene>
<evidence type="ECO:0008006" key="4">
    <source>
        <dbReference type="Google" id="ProtNLM"/>
    </source>
</evidence>
<keyword evidence="1" id="KW-0472">Membrane</keyword>
<evidence type="ECO:0000313" key="2">
    <source>
        <dbReference type="EMBL" id="MBB5472083.1"/>
    </source>
</evidence>
<protein>
    <recommendedName>
        <fullName evidence="4">PH domain-containing protein</fullName>
    </recommendedName>
</protein>
<keyword evidence="1" id="KW-1133">Transmembrane helix</keyword>
<reference evidence="2 3" key="1">
    <citation type="submission" date="2020-08" db="EMBL/GenBank/DDBJ databases">
        <title>Sequencing the genomes of 1000 actinobacteria strains.</title>
        <authorList>
            <person name="Klenk H.-P."/>
        </authorList>
    </citation>
    <scope>NUCLEOTIDE SEQUENCE [LARGE SCALE GENOMIC DNA]</scope>
    <source>
        <strain evidence="2 3">DSM 9581</strain>
    </source>
</reference>
<sequence length="241" mass="24789">MIGICAFGALLVVLGRTAVPLIVLGLWIVGVGAILRAGRAVRDRQERGEGPRGSIGLGRLGDESATVLREHPAHGLLTAGMTAWPGALFLAAAGLGAGGAMSSGLAVVVGLVGLGFVVAGARQAVRVRRAGVWLTPTRLTVRERDQSYRVGWADLAAVSVPSRPTDLVVVLASGSAAVTVSGRERRRFPRGPRGEIPIRTEASAVDAAGVARVLRHFGDGGETTTLGQAGSDELVARLART</sequence>
<dbReference type="EMBL" id="JACHDN010000001">
    <property type="protein sequence ID" value="MBB5472083.1"/>
    <property type="molecule type" value="Genomic_DNA"/>
</dbReference>
<accession>A0A7W8W9W7</accession>
<comment type="caution">
    <text evidence="2">The sequence shown here is derived from an EMBL/GenBank/DDBJ whole genome shotgun (WGS) entry which is preliminary data.</text>
</comment>
<dbReference type="AlphaFoldDB" id="A0A7W8W9W7"/>
<proteinExistence type="predicted"/>
<keyword evidence="1" id="KW-0812">Transmembrane</keyword>
<dbReference type="RefSeq" id="WP_146835399.1">
    <property type="nucleotide sequence ID" value="NZ_BJVQ01000012.1"/>
</dbReference>
<evidence type="ECO:0000313" key="3">
    <source>
        <dbReference type="Proteomes" id="UP000564629"/>
    </source>
</evidence>
<feature type="transmembrane region" description="Helical" evidence="1">
    <location>
        <begin position="103"/>
        <end position="121"/>
    </location>
</feature>
<dbReference type="OrthoDB" id="9844422at2"/>